<feature type="region of interest" description="Disordered" evidence="1">
    <location>
        <begin position="1"/>
        <end position="33"/>
    </location>
</feature>
<evidence type="ECO:0000313" key="4">
    <source>
        <dbReference type="Proteomes" id="UP000037982"/>
    </source>
</evidence>
<dbReference type="EMBL" id="LGKG01000001">
    <property type="protein sequence ID" value="KPC66722.1"/>
    <property type="molecule type" value="Genomic_DNA"/>
</dbReference>
<sequence length="172" mass="18288">MRPTETSMTAETAETAETTETRGPVDRTEPVGRTEPSLAWRRCTALGVPALVLLGAGLFALLSTVFQHDTFHDCHYFGPSLRMHIAAWAGLGCSLAAPVLYAALRVGAARRGWRTDSSAASAVALAFLLLGLLPLLFNAFGVWFLYQPDPSGGYDCSGLAHPLTAVLLRTAG</sequence>
<reference evidence="4" key="1">
    <citation type="submission" date="2015-07" db="EMBL/GenBank/DDBJ databases">
        <authorList>
            <person name="Ju K.-S."/>
            <person name="Doroghazi J.R."/>
            <person name="Metcalf W.W."/>
        </authorList>
    </citation>
    <scope>NUCLEOTIDE SEQUENCE [LARGE SCALE GENOMIC DNA]</scope>
    <source>
        <strain evidence="4">NRRL ISP-5002</strain>
    </source>
</reference>
<gene>
    <name evidence="3" type="ORF">ADL29_00505</name>
</gene>
<accession>A0A0N0H410</accession>
<evidence type="ECO:0000256" key="1">
    <source>
        <dbReference type="SAM" id="MobiDB-lite"/>
    </source>
</evidence>
<proteinExistence type="predicted"/>
<keyword evidence="2" id="KW-0812">Transmembrane</keyword>
<organism evidence="3 4">
    <name type="scientific">Streptomyces chattanoogensis</name>
    <dbReference type="NCBI Taxonomy" id="66876"/>
    <lineage>
        <taxon>Bacteria</taxon>
        <taxon>Bacillati</taxon>
        <taxon>Actinomycetota</taxon>
        <taxon>Actinomycetes</taxon>
        <taxon>Kitasatosporales</taxon>
        <taxon>Streptomycetaceae</taxon>
        <taxon>Streptomyces</taxon>
    </lineage>
</organism>
<feature type="transmembrane region" description="Helical" evidence="2">
    <location>
        <begin position="125"/>
        <end position="146"/>
    </location>
</feature>
<keyword evidence="4" id="KW-1185">Reference proteome</keyword>
<feature type="transmembrane region" description="Helical" evidence="2">
    <location>
        <begin position="43"/>
        <end position="65"/>
    </location>
</feature>
<keyword evidence="2" id="KW-0472">Membrane</keyword>
<feature type="compositionally biased region" description="Low complexity" evidence="1">
    <location>
        <begin position="1"/>
        <end position="18"/>
    </location>
</feature>
<evidence type="ECO:0000313" key="3">
    <source>
        <dbReference type="EMBL" id="KPC66722.1"/>
    </source>
</evidence>
<feature type="transmembrane region" description="Helical" evidence="2">
    <location>
        <begin position="85"/>
        <end position="104"/>
    </location>
</feature>
<evidence type="ECO:0000256" key="2">
    <source>
        <dbReference type="SAM" id="Phobius"/>
    </source>
</evidence>
<dbReference type="PATRIC" id="fig|66876.3.peg.110"/>
<protein>
    <submittedName>
        <fullName evidence="3">Uncharacterized protein</fullName>
    </submittedName>
</protein>
<keyword evidence="2" id="KW-1133">Transmembrane helix</keyword>
<name>A0A0N0H410_9ACTN</name>
<dbReference type="Proteomes" id="UP000037982">
    <property type="component" value="Unassembled WGS sequence"/>
</dbReference>
<dbReference type="AlphaFoldDB" id="A0A0N0H410"/>
<feature type="compositionally biased region" description="Basic and acidic residues" evidence="1">
    <location>
        <begin position="19"/>
        <end position="32"/>
    </location>
</feature>
<comment type="caution">
    <text evidence="3">The sequence shown here is derived from an EMBL/GenBank/DDBJ whole genome shotgun (WGS) entry which is preliminary data.</text>
</comment>